<keyword evidence="2" id="KW-0408">Iron</keyword>
<evidence type="ECO:0000256" key="2">
    <source>
        <dbReference type="ARBA" id="ARBA00023004"/>
    </source>
</evidence>
<dbReference type="SUPFAM" id="SSF46548">
    <property type="entry name" value="alpha-helical ferredoxin"/>
    <property type="match status" value="1"/>
</dbReference>
<proteinExistence type="predicted"/>
<dbReference type="AlphaFoldDB" id="A0A176RYU5"/>
<name>A0A176RYU5_9GAMM</name>
<gene>
    <name evidence="5" type="primary">hdrD</name>
    <name evidence="5" type="ORF">THIOM_003319</name>
</gene>
<dbReference type="InterPro" id="IPR017896">
    <property type="entry name" value="4Fe4S_Fe-S-bd"/>
</dbReference>
<evidence type="ECO:0000313" key="6">
    <source>
        <dbReference type="Proteomes" id="UP000076962"/>
    </source>
</evidence>
<evidence type="ECO:0000259" key="4">
    <source>
        <dbReference type="PROSITE" id="PS51379"/>
    </source>
</evidence>
<organism evidence="5 6">
    <name type="scientific">Candidatus Thiomargarita nelsonii</name>
    <dbReference type="NCBI Taxonomy" id="1003181"/>
    <lineage>
        <taxon>Bacteria</taxon>
        <taxon>Pseudomonadati</taxon>
        <taxon>Pseudomonadota</taxon>
        <taxon>Gammaproteobacteria</taxon>
        <taxon>Thiotrichales</taxon>
        <taxon>Thiotrichaceae</taxon>
        <taxon>Thiomargarita</taxon>
    </lineage>
</organism>
<protein>
    <submittedName>
        <fullName evidence="5">Heterodisulfide oxidoreductase, iron-sulfur cluster-binding subunit D</fullName>
    </submittedName>
</protein>
<sequence length="309" mass="35684">MPNIWSRRRHDMMIEEIRTHARNLLENKELDVVIGYGEGSDPTRTTPVFIRKPEEVDRLIFDPRCINSLPIYLNKRKAYPKKGWKRTGIIGKGCDIRAITQLIAENQLSRDEVYIFGVPCKGVVSHFSKWDGGLHDDNRATKCSKCDVQVPYECDFFPGEQPDIDRSGPYEVSAPQVLNLLNLKTDKRFEFWQQEFDRCFKCYACREVCPHCSCNICITDRTTPTWVDQAPHLKGVFGWHITRALHLVGRCTGCGECTRACPVDIQVDLFNQRMKDIVQNSFGYKSGYSETEKPPLITYMTEDKENFIK</sequence>
<dbReference type="GO" id="GO:0051536">
    <property type="term" value="F:iron-sulfur cluster binding"/>
    <property type="evidence" value="ECO:0007669"/>
    <property type="project" value="UniProtKB-KW"/>
</dbReference>
<keyword evidence="6" id="KW-1185">Reference proteome</keyword>
<dbReference type="PROSITE" id="PS00198">
    <property type="entry name" value="4FE4S_FER_1"/>
    <property type="match status" value="1"/>
</dbReference>
<dbReference type="Proteomes" id="UP000076962">
    <property type="component" value="Unassembled WGS sequence"/>
</dbReference>
<dbReference type="PROSITE" id="PS51379">
    <property type="entry name" value="4FE4S_FER_2"/>
    <property type="match status" value="1"/>
</dbReference>
<keyword evidence="3" id="KW-0411">Iron-sulfur</keyword>
<evidence type="ECO:0000256" key="1">
    <source>
        <dbReference type="ARBA" id="ARBA00022723"/>
    </source>
</evidence>
<dbReference type="GO" id="GO:0046872">
    <property type="term" value="F:metal ion binding"/>
    <property type="evidence" value="ECO:0007669"/>
    <property type="project" value="UniProtKB-KW"/>
</dbReference>
<accession>A0A176RYU5</accession>
<keyword evidence="1" id="KW-0479">Metal-binding</keyword>
<reference evidence="5 6" key="1">
    <citation type="submission" date="2016-05" db="EMBL/GenBank/DDBJ databases">
        <title>Single-cell genome of chain-forming Candidatus Thiomargarita nelsonii and comparison to other large sulfur-oxidizing bacteria.</title>
        <authorList>
            <person name="Winkel M."/>
            <person name="Salman V."/>
            <person name="Woyke T."/>
            <person name="Schulz-Vogt H."/>
            <person name="Richter M."/>
            <person name="Flood B."/>
            <person name="Bailey J."/>
            <person name="Amann R."/>
            <person name="Mussmann M."/>
        </authorList>
    </citation>
    <scope>NUCLEOTIDE SEQUENCE [LARGE SCALE GENOMIC DNA]</scope>
    <source>
        <strain evidence="5 6">THI036</strain>
    </source>
</reference>
<evidence type="ECO:0000256" key="3">
    <source>
        <dbReference type="ARBA" id="ARBA00023014"/>
    </source>
</evidence>
<dbReference type="InterPro" id="IPR017900">
    <property type="entry name" value="4Fe4S_Fe_S_CS"/>
</dbReference>
<comment type="caution">
    <text evidence="5">The sequence shown here is derived from an EMBL/GenBank/DDBJ whole genome shotgun (WGS) entry which is preliminary data.</text>
</comment>
<evidence type="ECO:0000313" key="5">
    <source>
        <dbReference type="EMBL" id="OAD20940.1"/>
    </source>
</evidence>
<dbReference type="EMBL" id="LUTY01001990">
    <property type="protein sequence ID" value="OAD20940.1"/>
    <property type="molecule type" value="Genomic_DNA"/>
</dbReference>
<feature type="domain" description="4Fe-4S ferredoxin-type" evidence="4">
    <location>
        <begin position="242"/>
        <end position="272"/>
    </location>
</feature>